<dbReference type="AlphaFoldDB" id="A0A450T6K0"/>
<name>A0A450T6K0_9GAMM</name>
<organism evidence="1">
    <name type="scientific">Candidatus Kentrum sp. FW</name>
    <dbReference type="NCBI Taxonomy" id="2126338"/>
    <lineage>
        <taxon>Bacteria</taxon>
        <taxon>Pseudomonadati</taxon>
        <taxon>Pseudomonadota</taxon>
        <taxon>Gammaproteobacteria</taxon>
        <taxon>Candidatus Kentrum</taxon>
    </lineage>
</organism>
<gene>
    <name evidence="1" type="ORF">BECKFW1821C_GA0114237_100231</name>
</gene>
<proteinExistence type="predicted"/>
<protein>
    <submittedName>
        <fullName evidence="1">Uncharacterized protein</fullName>
    </submittedName>
</protein>
<sequence>MKRSIRNRALQRLPGDIPGNPLLFQADILSPAVLPDALVQCLPGGRQPATPEEITVIGGFTLNEIQESGHDPFMALEPFAVKADDGELSGCEAGGGIGAKPIDGVHKAPEIRVGR</sequence>
<reference evidence="1" key="1">
    <citation type="submission" date="2019-02" db="EMBL/GenBank/DDBJ databases">
        <authorList>
            <person name="Gruber-Vodicka R. H."/>
            <person name="Seah K. B. B."/>
        </authorList>
    </citation>
    <scope>NUCLEOTIDE SEQUENCE</scope>
    <source>
        <strain evidence="1">BECK_BZ131</strain>
    </source>
</reference>
<dbReference type="EMBL" id="CAADFE010000002">
    <property type="protein sequence ID" value="VFJ62326.1"/>
    <property type="molecule type" value="Genomic_DNA"/>
</dbReference>
<accession>A0A450T6K0</accession>
<evidence type="ECO:0000313" key="1">
    <source>
        <dbReference type="EMBL" id="VFJ62326.1"/>
    </source>
</evidence>